<dbReference type="Pfam" id="PF04290">
    <property type="entry name" value="DctQ"/>
    <property type="match status" value="1"/>
</dbReference>
<keyword evidence="6 9" id="KW-1133">Transmembrane helix</keyword>
<evidence type="ECO:0000256" key="3">
    <source>
        <dbReference type="ARBA" id="ARBA00022475"/>
    </source>
</evidence>
<feature type="transmembrane region" description="Helical" evidence="9">
    <location>
        <begin position="126"/>
        <end position="145"/>
    </location>
</feature>
<keyword evidence="12" id="KW-1185">Reference proteome</keyword>
<dbReference type="InterPro" id="IPR055348">
    <property type="entry name" value="DctQ"/>
</dbReference>
<evidence type="ECO:0000256" key="9">
    <source>
        <dbReference type="RuleBase" id="RU369079"/>
    </source>
</evidence>
<comment type="subunit">
    <text evidence="9">The complex comprises the extracytoplasmic solute receptor protein and the two transmembrane proteins.</text>
</comment>
<feature type="transmembrane region" description="Helical" evidence="9">
    <location>
        <begin position="83"/>
        <end position="104"/>
    </location>
</feature>
<proteinExistence type="inferred from homology"/>
<dbReference type="Proteomes" id="UP001243420">
    <property type="component" value="Chromosome"/>
</dbReference>
<comment type="function">
    <text evidence="9">Part of the tripartite ATP-independent periplasmic (TRAP) transport system.</text>
</comment>
<evidence type="ECO:0000313" key="12">
    <source>
        <dbReference type="Proteomes" id="UP001243420"/>
    </source>
</evidence>
<evidence type="ECO:0000256" key="8">
    <source>
        <dbReference type="ARBA" id="ARBA00038436"/>
    </source>
</evidence>
<keyword evidence="5 9" id="KW-0812">Transmembrane</keyword>
<dbReference type="PANTHER" id="PTHR35011">
    <property type="entry name" value="2,3-DIKETO-L-GULONATE TRAP TRANSPORTER SMALL PERMEASE PROTEIN YIAM"/>
    <property type="match status" value="1"/>
</dbReference>
<gene>
    <name evidence="11" type="ORF">P8627_09515</name>
</gene>
<name>A0ABY8L7D1_9RHOB</name>
<keyword evidence="4 9" id="KW-0997">Cell inner membrane</keyword>
<reference evidence="11 12" key="1">
    <citation type="submission" date="2023-04" db="EMBL/GenBank/DDBJ databases">
        <title>Jannaschia ovalis sp. nov., a marine bacterium isolated from sea tidal flat.</title>
        <authorList>
            <person name="Kwon D.Y."/>
            <person name="Kim J.-J."/>
        </authorList>
    </citation>
    <scope>NUCLEOTIDE SEQUENCE [LARGE SCALE GENOMIC DNA]</scope>
    <source>
        <strain evidence="11 12">GRR-S6-38</strain>
    </source>
</reference>
<evidence type="ECO:0000256" key="2">
    <source>
        <dbReference type="ARBA" id="ARBA00022448"/>
    </source>
</evidence>
<evidence type="ECO:0000313" key="11">
    <source>
        <dbReference type="EMBL" id="WGH77289.1"/>
    </source>
</evidence>
<organism evidence="11 12">
    <name type="scientific">Jannaschia ovalis</name>
    <dbReference type="NCBI Taxonomy" id="3038773"/>
    <lineage>
        <taxon>Bacteria</taxon>
        <taxon>Pseudomonadati</taxon>
        <taxon>Pseudomonadota</taxon>
        <taxon>Alphaproteobacteria</taxon>
        <taxon>Rhodobacterales</taxon>
        <taxon>Roseobacteraceae</taxon>
        <taxon>Jannaschia</taxon>
    </lineage>
</organism>
<sequence length="173" mass="18720">MLHRIERLLLDLSVLAILGLGLLITTSVVMRATMGGAIPDTIVIVRELMVAAIVLPLAAATTARAHIVVEFLSKRMPRRVQDWLIVAGSLAGCAALSPLIYAGWREATETLASGTFFFGELALPKWPGRVIFLIGMCFCWIRLLLMAVADIRTIRAGGHLDPAATAEDLMETP</sequence>
<evidence type="ECO:0000256" key="7">
    <source>
        <dbReference type="ARBA" id="ARBA00023136"/>
    </source>
</evidence>
<keyword evidence="3" id="KW-1003">Cell membrane</keyword>
<comment type="subcellular location">
    <subcellularLocation>
        <location evidence="1 9">Cell inner membrane</location>
        <topology evidence="1 9">Multi-pass membrane protein</topology>
    </subcellularLocation>
</comment>
<keyword evidence="7 9" id="KW-0472">Membrane</keyword>
<evidence type="ECO:0000256" key="6">
    <source>
        <dbReference type="ARBA" id="ARBA00022989"/>
    </source>
</evidence>
<feature type="transmembrane region" description="Helical" evidence="9">
    <location>
        <begin position="42"/>
        <end position="63"/>
    </location>
</feature>
<evidence type="ECO:0000256" key="5">
    <source>
        <dbReference type="ARBA" id="ARBA00022692"/>
    </source>
</evidence>
<evidence type="ECO:0000259" key="10">
    <source>
        <dbReference type="Pfam" id="PF04290"/>
    </source>
</evidence>
<feature type="domain" description="Tripartite ATP-independent periplasmic transporters DctQ component" evidence="10">
    <location>
        <begin position="22"/>
        <end position="152"/>
    </location>
</feature>
<dbReference type="PANTHER" id="PTHR35011:SF10">
    <property type="entry name" value="TRAP TRANSPORTER SMALL PERMEASE PROTEIN"/>
    <property type="match status" value="1"/>
</dbReference>
<accession>A0ABY8L7D1</accession>
<feature type="transmembrane region" description="Helical" evidence="9">
    <location>
        <begin position="12"/>
        <end position="30"/>
    </location>
</feature>
<dbReference type="EMBL" id="CP122537">
    <property type="protein sequence ID" value="WGH77289.1"/>
    <property type="molecule type" value="Genomic_DNA"/>
</dbReference>
<evidence type="ECO:0000256" key="1">
    <source>
        <dbReference type="ARBA" id="ARBA00004429"/>
    </source>
</evidence>
<evidence type="ECO:0000256" key="4">
    <source>
        <dbReference type="ARBA" id="ARBA00022519"/>
    </source>
</evidence>
<protein>
    <recommendedName>
        <fullName evidence="9">TRAP transporter small permease protein</fullName>
    </recommendedName>
</protein>
<keyword evidence="2 9" id="KW-0813">Transport</keyword>
<comment type="similarity">
    <text evidence="8 9">Belongs to the TRAP transporter small permease family.</text>
</comment>
<dbReference type="InterPro" id="IPR007387">
    <property type="entry name" value="TRAP_DctQ"/>
</dbReference>
<dbReference type="RefSeq" id="WP_279963863.1">
    <property type="nucleotide sequence ID" value="NZ_CP122537.1"/>
</dbReference>